<proteinExistence type="predicted"/>
<dbReference type="Proteomes" id="UP000004933">
    <property type="component" value="Unassembled WGS sequence"/>
</dbReference>
<name>A0ABC9P2G6_ENTFL</name>
<evidence type="ECO:0000313" key="4">
    <source>
        <dbReference type="Proteomes" id="UP000004933"/>
    </source>
</evidence>
<dbReference type="RefSeq" id="WP_002393528.1">
    <property type="nucleotide sequence ID" value="NZ_GL454859.1"/>
</dbReference>
<evidence type="ECO:0000313" key="3">
    <source>
        <dbReference type="EMBL" id="EFU89242.1"/>
    </source>
</evidence>
<dbReference type="AlphaFoldDB" id="A0ABC9P2G6"/>
<organism evidence="3 4">
    <name type="scientific">Enterococcus faecalis TX0630</name>
    <dbReference type="NCBI Taxonomy" id="749508"/>
    <lineage>
        <taxon>Bacteria</taxon>
        <taxon>Bacillati</taxon>
        <taxon>Bacillota</taxon>
        <taxon>Bacilli</taxon>
        <taxon>Lactobacillales</taxon>
        <taxon>Enterococcaceae</taxon>
        <taxon>Enterococcus</taxon>
    </lineage>
</organism>
<feature type="compositionally biased region" description="Low complexity" evidence="1">
    <location>
        <begin position="40"/>
        <end position="66"/>
    </location>
</feature>
<feature type="signal peptide" evidence="2">
    <location>
        <begin position="1"/>
        <end position="22"/>
    </location>
</feature>
<feature type="chain" id="PRO_5044764877" description="WxL domain-containing protein" evidence="2">
    <location>
        <begin position="23"/>
        <end position="1132"/>
    </location>
</feature>
<sequence>MKQTKWQRLATIGLCSSLVINAFSGVTAVAETITIESSPTVASSAKEATSASSATPESTESSQETTETSREEVTQETVEQEDTTEIAQEENLLEPSGIQAKIMPRAFVWAATGTTNRTTVRLNDVVDYRMKLENITTDDTNSDIVGPIRIESKLAAGMTRPTSVIIKVGPEEQNVVIGEGSHNANSGGEYFVWTESTRTVTAFINRLHGRTSGNTGYIKTLYFQTRITSGTHNEKKYIDSTIRFNGFGAVNRRNEMTYVDRFSGNLGLKGNLKFYDEDGVASKEQMSLSINPVLFKSTNSRVEGTLLRYPLTMTNAGSGLYRFDTGLKNIGTSNGGSWFFFSNDIVINFATATTNRIDKIVLAPPKATLPDSRTGVMTSRAYTSTTYTRSNYDISTYNFTKATGKTWRITNRSSNSGVSTNIMFSDNLVGTTGQFNKGNSGATINYYIYYKKLYENFVNSNGQKITPPSGFTQGKRTVINSEAYTFKQSGTLPDTYQADGKTYKFKGWYKGKTKPNTLTTTKAPSYAVTYDDNDDLNVVYEEIKVLEFPSRTYQFGFVDESGKRVDASTIDLTYDNWYGIGTEPPNNIPSAWATTKIETGIKANTKNNLKEIIYPVQYLETNSNDSFQFSAVNLRYQLPRIYKSISIQNQQGGFDAAYPYPSILNPSGAEINNTPQYFELKNNGGQEFVFNRTTAAAPENVQLPFYLRYVSSFLTGKAMYYTIQGPIYYYLTNRRVTENFVDANGTKITPPTGFTQGKQTVINSDPYTFKQSGTLPDTYTTGGKTYKFKGWYKGKTKPNTLTTTKAPSYAVTYDDNDDLNVVYEEIKVFDFPALTYQFGFVDESGKRVDASTIKLTYDNWHGEGLATNSADSNKPDYWKTVSLEKGKVAPTKNNLKEIAYPAQSLEILSDRSTQYSAANLTFTLPNYYEKISVYNKSGTFDIAYPFPNIQGNDYSEPFVEGENKLLSRNFELKNNGSQSFIFNRTTTAAPIDIQVPSYLRKVVHNPNLGSGVATYLTIDKPVYYYLTNRKVTENFVDTNGTKITPPTGFTQGNQIPMTSNTFKYTSAKALPASYTTGGKTYIFQGWYKGKTKPNTLTTSTTPTYNTTFDGNDDMTAMYKEEVPKASVALTRT</sequence>
<gene>
    <name evidence="3" type="ORF">HMPREF9511_02806</name>
</gene>
<feature type="region of interest" description="Disordered" evidence="1">
    <location>
        <begin position="38"/>
        <end position="95"/>
    </location>
</feature>
<feature type="non-terminal residue" evidence="3">
    <location>
        <position position="1132"/>
    </location>
</feature>
<accession>A0ABC9P2G6</accession>
<evidence type="ECO:0000256" key="1">
    <source>
        <dbReference type="SAM" id="MobiDB-lite"/>
    </source>
</evidence>
<reference evidence="3 4" key="1">
    <citation type="submission" date="2010-09" db="EMBL/GenBank/DDBJ databases">
        <authorList>
            <person name="Weinstock G."/>
            <person name="Sodergren E."/>
            <person name="Clifton S."/>
            <person name="Fulton L."/>
            <person name="Fulton B."/>
            <person name="Courtney L."/>
            <person name="Fronick C."/>
            <person name="Harrison M."/>
            <person name="Strong C."/>
            <person name="Farmer C."/>
            <person name="Delahaunty K."/>
            <person name="Markovic C."/>
            <person name="Hall O."/>
            <person name="Minx P."/>
            <person name="Tomlinson C."/>
            <person name="Mitreva M."/>
            <person name="Hou S."/>
            <person name="Chen J."/>
            <person name="Wollam A."/>
            <person name="Pepin K.H."/>
            <person name="Johnson M."/>
            <person name="Bhonagiri V."/>
            <person name="Zhang X."/>
            <person name="Suruliraj S."/>
            <person name="Warren W."/>
            <person name="Chinwalla A."/>
            <person name="Mardis E.R."/>
            <person name="Wilson R.K."/>
        </authorList>
    </citation>
    <scope>NUCLEOTIDE SEQUENCE [LARGE SCALE GENOMIC DNA]</scope>
    <source>
        <strain evidence="3 4">TX0630</strain>
    </source>
</reference>
<dbReference type="EMBL" id="AEBE01000121">
    <property type="protein sequence ID" value="EFU89242.1"/>
    <property type="molecule type" value="Genomic_DNA"/>
</dbReference>
<keyword evidence="2" id="KW-0732">Signal</keyword>
<evidence type="ECO:0008006" key="5">
    <source>
        <dbReference type="Google" id="ProtNLM"/>
    </source>
</evidence>
<protein>
    <recommendedName>
        <fullName evidence="5">WxL domain-containing protein</fullName>
    </recommendedName>
</protein>
<evidence type="ECO:0000256" key="2">
    <source>
        <dbReference type="SAM" id="SignalP"/>
    </source>
</evidence>
<feature type="compositionally biased region" description="Acidic residues" evidence="1">
    <location>
        <begin position="78"/>
        <end position="92"/>
    </location>
</feature>
<comment type="caution">
    <text evidence="3">The sequence shown here is derived from an EMBL/GenBank/DDBJ whole genome shotgun (WGS) entry which is preliminary data.</text>
</comment>